<accession>A0A1L7CHG7</accession>
<evidence type="ECO:0000313" key="1">
    <source>
        <dbReference type="EMBL" id="APT85297.1"/>
    </source>
</evidence>
<sequence length="387" mass="41852">MPPRPRLAIERGVGTPIFDELFERLAAGEFAPPVAAPSPLAMPLHSARRVSAREALVFPLPVGPDGRLPRSAFVFVRLWGFRRRGRELTVFVSAVISTGPVVRSWVSSRTVAVESVPFSGLRYQSTEHGVLVSAPGVDEVRACPVGWEAFERLRADVLGDVARMVLSLRLLGFVPSVRVAGGGFDGRGGGAPWPLGAAQALEREAAGLFGALQKEQQVVLPFGPRVAYVDPVDYPPRPDEVVIATDGSWRIATHHGGVAWVSSEGGSWFSTGKFATIRDAERAAVNNAIAYACSKFPDRDVVVLTDNRSVALEKQQVVHTHAGLRVEWVRGHDGHPLNEGAHRLAMAARRCREFGTPDAVFAVQRQRIVDDSVAGWRVFRGASRGVG</sequence>
<dbReference type="SUPFAM" id="SSF53098">
    <property type="entry name" value="Ribonuclease H-like"/>
    <property type="match status" value="1"/>
</dbReference>
<keyword evidence="2" id="KW-1185">Reference proteome</keyword>
<dbReference type="Gene3D" id="3.30.420.10">
    <property type="entry name" value="Ribonuclease H-like superfamily/Ribonuclease H"/>
    <property type="match status" value="1"/>
</dbReference>
<dbReference type="AlphaFoldDB" id="A0A1L7CHG7"/>
<dbReference type="STRING" id="1431546.CAQU_09700"/>
<name>A0A1L7CHG7_9CORY</name>
<dbReference type="KEGG" id="caqu:CAQU_09700"/>
<dbReference type="GO" id="GO:0003676">
    <property type="term" value="F:nucleic acid binding"/>
    <property type="evidence" value="ECO:0007669"/>
    <property type="project" value="InterPro"/>
</dbReference>
<dbReference type="EMBL" id="CP009245">
    <property type="protein sequence ID" value="APT85297.1"/>
    <property type="molecule type" value="Genomic_DNA"/>
</dbReference>
<organism evidence="1 2">
    <name type="scientific">Corynebacterium aquilae DSM 44791</name>
    <dbReference type="NCBI Taxonomy" id="1431546"/>
    <lineage>
        <taxon>Bacteria</taxon>
        <taxon>Bacillati</taxon>
        <taxon>Actinomycetota</taxon>
        <taxon>Actinomycetes</taxon>
        <taxon>Mycobacteriales</taxon>
        <taxon>Corynebacteriaceae</taxon>
        <taxon>Corynebacterium</taxon>
    </lineage>
</organism>
<proteinExistence type="predicted"/>
<dbReference type="InterPro" id="IPR036397">
    <property type="entry name" value="RNaseH_sf"/>
</dbReference>
<dbReference type="Proteomes" id="UP000185478">
    <property type="component" value="Chromosome"/>
</dbReference>
<protein>
    <submittedName>
        <fullName evidence="1">Uncharacterized protein</fullName>
    </submittedName>
</protein>
<evidence type="ECO:0000313" key="2">
    <source>
        <dbReference type="Proteomes" id="UP000185478"/>
    </source>
</evidence>
<dbReference type="InterPro" id="IPR012337">
    <property type="entry name" value="RNaseH-like_sf"/>
</dbReference>
<gene>
    <name evidence="1" type="ORF">CAQU_09700</name>
</gene>
<reference evidence="1 2" key="1">
    <citation type="submission" date="2014-08" db="EMBL/GenBank/DDBJ databases">
        <title>Complete genome sequence of Corynebacterium aquilae S-613T(T) (=DSM 44791(T)), isolated from the choana of a healthy golden eagle.</title>
        <authorList>
            <person name="Ruckert C."/>
            <person name="Albersmeier A."/>
            <person name="Winkler A."/>
            <person name="Kalinowski J."/>
        </authorList>
    </citation>
    <scope>NUCLEOTIDE SEQUENCE [LARGE SCALE GENOMIC DNA]</scope>
    <source>
        <strain evidence="1 2">S-613</strain>
    </source>
</reference>